<keyword evidence="3" id="KW-1185">Reference proteome</keyword>
<name>A0AAN8Q3A5_PATCE</name>
<evidence type="ECO:0000313" key="2">
    <source>
        <dbReference type="EMBL" id="KAK6196451.1"/>
    </source>
</evidence>
<dbReference type="Proteomes" id="UP001347796">
    <property type="component" value="Unassembled WGS sequence"/>
</dbReference>
<evidence type="ECO:0000313" key="3">
    <source>
        <dbReference type="Proteomes" id="UP001347796"/>
    </source>
</evidence>
<feature type="region of interest" description="Disordered" evidence="1">
    <location>
        <begin position="214"/>
        <end position="241"/>
    </location>
</feature>
<feature type="compositionally biased region" description="Polar residues" evidence="1">
    <location>
        <begin position="227"/>
        <end position="241"/>
    </location>
</feature>
<sequence>MNRRRSLNRHASSMPKVMRRSSSRPSERRDVVTATGLGNGGRSTTTFSGPSIDVNNGNNTTRLNANNGVSNRSLSDIPENWTSDYMREVLNRLSLVIPPSIPRKDILKIIKANWQSISKVRDVTVRNDTLTTRSFAARSNSVAGNVSSETGRSGVLNGLRTTEDAVSEGESEQTTFVARYRGFSGGEGQRNHKLDLSGIQEQLRLLSRNVEQLSQSGRIQDSDRRSLSCNDTSLGHSDSTYGGLSRLNNDTVVSVLDQGNGISSHDAPYVANISFKLQQQILEGKFVNFAILLVPPHIESEEFRHIIDADGGKIRIKSPQSSKLNKPLSIVEYYKAYDIFRDVICKAFHGRQNEMKAYLGHITNMASTFGGSVFYEYHQAFYSKACNLLAQGNWIFLCMYLLQQGEIILPLVFQMANGKGHRYSGAQN</sequence>
<gene>
    <name evidence="2" type="ORF">SNE40_001674</name>
</gene>
<reference evidence="2 3" key="1">
    <citation type="submission" date="2024-01" db="EMBL/GenBank/DDBJ databases">
        <title>The genome of the rayed Mediterranean limpet Patella caerulea (Linnaeus, 1758).</title>
        <authorList>
            <person name="Anh-Thu Weber A."/>
            <person name="Halstead-Nussloch G."/>
        </authorList>
    </citation>
    <scope>NUCLEOTIDE SEQUENCE [LARGE SCALE GENOMIC DNA]</scope>
    <source>
        <strain evidence="2">AATW-2023a</strain>
        <tissue evidence="2">Whole specimen</tissue>
    </source>
</reference>
<dbReference type="EMBL" id="JAZGQO010000001">
    <property type="protein sequence ID" value="KAK6196451.1"/>
    <property type="molecule type" value="Genomic_DNA"/>
</dbReference>
<proteinExistence type="predicted"/>
<accession>A0AAN8Q3A5</accession>
<dbReference type="AlphaFoldDB" id="A0AAN8Q3A5"/>
<comment type="caution">
    <text evidence="2">The sequence shown here is derived from an EMBL/GenBank/DDBJ whole genome shotgun (WGS) entry which is preliminary data.</text>
</comment>
<evidence type="ECO:0000256" key="1">
    <source>
        <dbReference type="SAM" id="MobiDB-lite"/>
    </source>
</evidence>
<organism evidence="2 3">
    <name type="scientific">Patella caerulea</name>
    <name type="common">Rayed Mediterranean limpet</name>
    <dbReference type="NCBI Taxonomy" id="87958"/>
    <lineage>
        <taxon>Eukaryota</taxon>
        <taxon>Metazoa</taxon>
        <taxon>Spiralia</taxon>
        <taxon>Lophotrochozoa</taxon>
        <taxon>Mollusca</taxon>
        <taxon>Gastropoda</taxon>
        <taxon>Patellogastropoda</taxon>
        <taxon>Patelloidea</taxon>
        <taxon>Patellidae</taxon>
        <taxon>Patella</taxon>
    </lineage>
</organism>
<feature type="region of interest" description="Disordered" evidence="1">
    <location>
        <begin position="1"/>
        <end position="47"/>
    </location>
</feature>
<protein>
    <submittedName>
        <fullName evidence="2">Uncharacterized protein</fullName>
    </submittedName>
</protein>